<reference evidence="3 4" key="1">
    <citation type="submission" date="2021-04" db="EMBL/GenBank/DDBJ databases">
        <title>Molecular and phenotypic characterization and identification of bacterial isolates recovered from the Anatolian ground squirrels (Spermophilus xanthoprymnus) and which have the potential to form a new species in the Campylobacter genus.</title>
        <authorList>
            <person name="Aydin F."/>
            <person name="Abay S."/>
            <person name="Kayman T."/>
            <person name="Karakaya E."/>
            <person name="Mustak H.K."/>
            <person name="Mustak I.B."/>
            <person name="Bilgin N."/>
            <person name="Duzler A."/>
            <person name="Sahin O."/>
            <person name="Guran O."/>
            <person name="Saticioglu I.B."/>
        </authorList>
    </citation>
    <scope>NUCLEOTIDE SEQUENCE [LARGE SCALE GENOMIC DNA]</scope>
    <source>
        <strain evidence="4">faydin-G24</strain>
    </source>
</reference>
<accession>A0ABS5HHS0</accession>
<dbReference type="EMBL" id="JAGSSW010000003">
    <property type="protein sequence ID" value="MBR8463678.1"/>
    <property type="molecule type" value="Genomic_DNA"/>
</dbReference>
<dbReference type="PANTHER" id="PTHR12049">
    <property type="entry name" value="PROTEIN ARGININE METHYLTRANSFERASE NDUFAF7, MITOCHONDRIAL"/>
    <property type="match status" value="1"/>
</dbReference>
<keyword evidence="1 3" id="KW-0489">Methyltransferase</keyword>
<dbReference type="Proteomes" id="UP000682951">
    <property type="component" value="Unassembled WGS sequence"/>
</dbReference>
<organism evidence="3 4">
    <name type="scientific">Campylobacter anatolicus</name>
    <dbReference type="NCBI Taxonomy" id="2829105"/>
    <lineage>
        <taxon>Bacteria</taxon>
        <taxon>Pseudomonadati</taxon>
        <taxon>Campylobacterota</taxon>
        <taxon>Epsilonproteobacteria</taxon>
        <taxon>Campylobacterales</taxon>
        <taxon>Campylobacteraceae</taxon>
        <taxon>Campylobacter</taxon>
    </lineage>
</organism>
<proteinExistence type="predicted"/>
<protein>
    <submittedName>
        <fullName evidence="3">SAM-dependent methyltransferase</fullName>
        <ecNumber evidence="3">2.1.1.-</ecNumber>
    </submittedName>
</protein>
<dbReference type="Gene3D" id="3.40.50.12710">
    <property type="match status" value="1"/>
</dbReference>
<evidence type="ECO:0000313" key="3">
    <source>
        <dbReference type="EMBL" id="MBR8463678.1"/>
    </source>
</evidence>
<comment type="caution">
    <text evidence="3">The sequence shown here is derived from an EMBL/GenBank/DDBJ whole genome shotgun (WGS) entry which is preliminary data.</text>
</comment>
<keyword evidence="2 3" id="KW-0808">Transferase</keyword>
<dbReference type="InterPro" id="IPR029063">
    <property type="entry name" value="SAM-dependent_MTases_sf"/>
</dbReference>
<name>A0ABS5HHS0_9BACT</name>
<dbReference type="InterPro" id="IPR038375">
    <property type="entry name" value="NDUFAF7_sf"/>
</dbReference>
<dbReference type="EC" id="2.1.1.-" evidence="3"/>
<sequence length="331" mass="38749">MKFSEFFESWAHQNYYKFGVDIGKKGDFYTSISVGWLFGVSLANYFIKCIERKELSDTCAIVEIGANDGMMMADFIQGIFTLRPSLLKTLKFIIIEPHDILRKRQFKAIKTNFADEINFTHFTNLSEFYTDEAFFISNELFDSFSCEVFDLLGGEKQLFVNDGALIWSRADKKDTLNLKKIGFEKGEVCFGLGKFASEIFKCARRIKFITFDYGEWAWRGDFSVRVYKDHNVFNLFEIKKLKDFYGISDITYDVCFSHLAREFEKNGFKMVKFKRQNEVLIDDFAISEIMQIVLENGSENVYKNAIKQLKFLTHPNFLGDRFKFVEFDKNI</sequence>
<dbReference type="Pfam" id="PF02636">
    <property type="entry name" value="Methyltransf_28"/>
    <property type="match status" value="1"/>
</dbReference>
<evidence type="ECO:0000256" key="1">
    <source>
        <dbReference type="ARBA" id="ARBA00022603"/>
    </source>
</evidence>
<evidence type="ECO:0000256" key="2">
    <source>
        <dbReference type="ARBA" id="ARBA00022679"/>
    </source>
</evidence>
<dbReference type="PANTHER" id="PTHR12049:SF7">
    <property type="entry name" value="PROTEIN ARGININE METHYLTRANSFERASE NDUFAF7, MITOCHONDRIAL"/>
    <property type="match status" value="1"/>
</dbReference>
<dbReference type="InterPro" id="IPR003788">
    <property type="entry name" value="NDUFAF7"/>
</dbReference>
<dbReference type="SUPFAM" id="SSF53335">
    <property type="entry name" value="S-adenosyl-L-methionine-dependent methyltransferases"/>
    <property type="match status" value="1"/>
</dbReference>
<keyword evidence="4" id="KW-1185">Reference proteome</keyword>
<dbReference type="GO" id="GO:0032259">
    <property type="term" value="P:methylation"/>
    <property type="evidence" value="ECO:0007669"/>
    <property type="project" value="UniProtKB-KW"/>
</dbReference>
<dbReference type="GO" id="GO:0008168">
    <property type="term" value="F:methyltransferase activity"/>
    <property type="evidence" value="ECO:0007669"/>
    <property type="project" value="UniProtKB-KW"/>
</dbReference>
<gene>
    <name evidence="3" type="ORF">KDD93_03700</name>
</gene>
<evidence type="ECO:0000313" key="4">
    <source>
        <dbReference type="Proteomes" id="UP000682951"/>
    </source>
</evidence>